<organism evidence="4 5">
    <name type="scientific">Thalassococcus halodurans</name>
    <dbReference type="NCBI Taxonomy" id="373675"/>
    <lineage>
        <taxon>Bacteria</taxon>
        <taxon>Pseudomonadati</taxon>
        <taxon>Pseudomonadota</taxon>
        <taxon>Alphaproteobacteria</taxon>
        <taxon>Rhodobacterales</taxon>
        <taxon>Roseobacteraceae</taxon>
        <taxon>Thalassococcus</taxon>
    </lineage>
</organism>
<dbReference type="InterPro" id="IPR028087">
    <property type="entry name" value="Tad_N"/>
</dbReference>
<evidence type="ECO:0000256" key="2">
    <source>
        <dbReference type="SAM" id="Phobius"/>
    </source>
</evidence>
<evidence type="ECO:0000313" key="5">
    <source>
        <dbReference type="Proteomes" id="UP000236752"/>
    </source>
</evidence>
<gene>
    <name evidence="4" type="ORF">SAMN04488045_3687</name>
</gene>
<accession>A0A1H6BPM3</accession>
<keyword evidence="5" id="KW-1185">Reference proteome</keyword>
<keyword evidence="2" id="KW-0472">Membrane</keyword>
<evidence type="ECO:0000259" key="3">
    <source>
        <dbReference type="Pfam" id="PF13400"/>
    </source>
</evidence>
<feature type="domain" description="Putative Flp pilus-assembly TadG-like N-terminal" evidence="3">
    <location>
        <begin position="10"/>
        <end position="56"/>
    </location>
</feature>
<keyword evidence="2" id="KW-0812">Transmembrane</keyword>
<feature type="transmembrane region" description="Helical" evidence="2">
    <location>
        <begin position="12"/>
        <end position="31"/>
    </location>
</feature>
<reference evidence="4 5" key="1">
    <citation type="submission" date="2016-10" db="EMBL/GenBank/DDBJ databases">
        <authorList>
            <person name="de Groot N.N."/>
        </authorList>
    </citation>
    <scope>NUCLEOTIDE SEQUENCE [LARGE SCALE GENOMIC DNA]</scope>
    <source>
        <strain evidence="4 5">DSM 26915</strain>
    </source>
</reference>
<proteinExistence type="predicted"/>
<dbReference type="AlphaFoldDB" id="A0A1H6BPM3"/>
<name>A0A1H6BPM3_9RHOB</name>
<dbReference type="Pfam" id="PF13400">
    <property type="entry name" value="Tad"/>
    <property type="match status" value="1"/>
</dbReference>
<dbReference type="EMBL" id="FNUZ01000008">
    <property type="protein sequence ID" value="SEG62651.1"/>
    <property type="molecule type" value="Genomic_DNA"/>
</dbReference>
<feature type="region of interest" description="Disordered" evidence="1">
    <location>
        <begin position="398"/>
        <end position="417"/>
    </location>
</feature>
<dbReference type="OrthoDB" id="8014659at2"/>
<keyword evidence="2" id="KW-1133">Transmembrane helix</keyword>
<dbReference type="Proteomes" id="UP000236752">
    <property type="component" value="Unassembled WGS sequence"/>
</dbReference>
<evidence type="ECO:0000256" key="1">
    <source>
        <dbReference type="SAM" id="MobiDB-lite"/>
    </source>
</evidence>
<evidence type="ECO:0000313" key="4">
    <source>
        <dbReference type="EMBL" id="SEG62651.1"/>
    </source>
</evidence>
<sequence>MKRLFRSEKGYVLVFSLLVLPVFVGFGLLIIDAGRGNNAHGDLQAAVDSVALAGARELDGGYNAIARAKVAMGRVENTVGMLSPSGGNADRLIYQDATGNEYKVIFLTEIPDSDSTLIDTEWVTANQTTDDADAQYVYVRGQSRDLLTTFFNPVNYLRESVPIAAVAVAKSVAAACDITPLYICNPFEYDASGNYVGDQLQQEFNAGSLHGRMIRLHPPGNETEAPGNFGFLRVDKPGTKELNDYFAGARTAACYSSERVQTQTGAATSLQAGINTRFDIYEGNYANSSDFEPLPAENVRKGAIPKAPGNGNGNGAIDHCVKTVAPTGNAPHVSLGDDHVYDIATGTWNYNGEDDFAYGFPDNTTMSTPVRGGLGASIGGSSDWDINRYFQVNYGADTSEESPPAGTAHPRNVTTSFPGLTPSRYDVYRAEIENNWHLLQAPGGTDADGNPVLGEYGSAQCGEEMGRTALPTTGENPNPDRRIIMGAVIDCGEQESEGGGTNSYTVNSYVSMFLTRPVFPYRSGGDLTIDVEIVDVTGPGGNGTLDEFIRAEAILVR</sequence>
<dbReference type="RefSeq" id="WP_103911842.1">
    <property type="nucleotide sequence ID" value="NZ_FNUZ01000008.1"/>
</dbReference>
<protein>
    <submittedName>
        <fullName evidence="4">Putative Flp pilus-assembly TadE/G-like</fullName>
    </submittedName>
</protein>